<sequence length="81" mass="9466">MTLPLAMLLFPYVYGFVSVFLMYQNFAIINLMVTFASLHGLFSTITMILVHHPYRQLLLSLCIETKLMYLFEKEITQRVVS</sequence>
<organism evidence="2 3">
    <name type="scientific">Caenorhabditis tropicalis</name>
    <dbReference type="NCBI Taxonomy" id="1561998"/>
    <lineage>
        <taxon>Eukaryota</taxon>
        <taxon>Metazoa</taxon>
        <taxon>Ecdysozoa</taxon>
        <taxon>Nematoda</taxon>
        <taxon>Chromadorea</taxon>
        <taxon>Rhabditida</taxon>
        <taxon>Rhabditina</taxon>
        <taxon>Rhabditomorpha</taxon>
        <taxon>Rhabditoidea</taxon>
        <taxon>Rhabditidae</taxon>
        <taxon>Peloderinae</taxon>
        <taxon>Caenorhabditis</taxon>
    </lineage>
</organism>
<dbReference type="WBParaSite" id="Csp11.Scaffold629.g12923.t1">
    <property type="protein sequence ID" value="Csp11.Scaffold629.g12923.t1"/>
    <property type="gene ID" value="Csp11.Scaffold629.g12923"/>
</dbReference>
<evidence type="ECO:0000256" key="1">
    <source>
        <dbReference type="SAM" id="Phobius"/>
    </source>
</evidence>
<evidence type="ECO:0000313" key="2">
    <source>
        <dbReference type="Proteomes" id="UP000095282"/>
    </source>
</evidence>
<evidence type="ECO:0000313" key="3">
    <source>
        <dbReference type="WBParaSite" id="Csp11.Scaffold629.g12923.t1"/>
    </source>
</evidence>
<keyword evidence="1" id="KW-0812">Transmembrane</keyword>
<accession>A0A1I7TY01</accession>
<proteinExistence type="predicted"/>
<keyword evidence="1" id="KW-1133">Transmembrane helix</keyword>
<protein>
    <submittedName>
        <fullName evidence="3">Serpentine receptor class gamma</fullName>
    </submittedName>
</protein>
<keyword evidence="2" id="KW-1185">Reference proteome</keyword>
<keyword evidence="1" id="KW-0472">Membrane</keyword>
<dbReference type="AlphaFoldDB" id="A0A1I7TY01"/>
<dbReference type="Proteomes" id="UP000095282">
    <property type="component" value="Unplaced"/>
</dbReference>
<dbReference type="Pfam" id="PF10318">
    <property type="entry name" value="7TM_GPCR_Srh"/>
    <property type="match status" value="1"/>
</dbReference>
<dbReference type="InterPro" id="IPR019422">
    <property type="entry name" value="7TM_GPCR_serpentine_rcpt_Srh"/>
</dbReference>
<reference evidence="3" key="1">
    <citation type="submission" date="2016-11" db="UniProtKB">
        <authorList>
            <consortium name="WormBaseParasite"/>
        </authorList>
    </citation>
    <scope>IDENTIFICATION</scope>
</reference>
<name>A0A1I7TY01_9PELO</name>
<feature type="transmembrane region" description="Helical" evidence="1">
    <location>
        <begin position="25"/>
        <end position="50"/>
    </location>
</feature>